<accession>A0A0D2AZ43</accession>
<evidence type="ECO:0000259" key="5">
    <source>
        <dbReference type="PROSITE" id="PS50013"/>
    </source>
</evidence>
<dbReference type="SMART" id="SM00298">
    <property type="entry name" value="CHROMO"/>
    <property type="match status" value="1"/>
</dbReference>
<comment type="subcellular location">
    <subcellularLocation>
        <location evidence="1">Nucleus</location>
    </subcellularLocation>
</comment>
<dbReference type="InterPro" id="IPR016197">
    <property type="entry name" value="Chromo-like_dom_sf"/>
</dbReference>
<dbReference type="InterPro" id="IPR000953">
    <property type="entry name" value="Chromo/chromo_shadow_dom"/>
</dbReference>
<evidence type="ECO:0000256" key="4">
    <source>
        <dbReference type="SAM" id="MobiDB-lite"/>
    </source>
</evidence>
<feature type="domain" description="Chromo" evidence="5">
    <location>
        <begin position="41"/>
        <end position="103"/>
    </location>
</feature>
<dbReference type="Gene3D" id="2.40.50.40">
    <property type="match status" value="2"/>
</dbReference>
<dbReference type="Proteomes" id="UP000053259">
    <property type="component" value="Unassembled WGS sequence"/>
</dbReference>
<keyword evidence="3" id="KW-0539">Nucleus</keyword>
<feature type="region of interest" description="Disordered" evidence="4">
    <location>
        <begin position="1"/>
        <end position="45"/>
    </location>
</feature>
<dbReference type="InterPro" id="IPR051219">
    <property type="entry name" value="Heterochromatin_chromo-domain"/>
</dbReference>
<dbReference type="AlphaFoldDB" id="A0A0D2AZ43"/>
<dbReference type="InterPro" id="IPR008251">
    <property type="entry name" value="Chromo_shadow_dom"/>
</dbReference>
<comment type="subunit">
    <text evidence="2">Component of the NuA4 histone acetyltransferase complex.</text>
</comment>
<keyword evidence="7" id="KW-1185">Reference proteome</keyword>
<dbReference type="GO" id="GO:0005634">
    <property type="term" value="C:nucleus"/>
    <property type="evidence" value="ECO:0007669"/>
    <property type="project" value="UniProtKB-SubCell"/>
</dbReference>
<dbReference type="VEuPathDB" id="FungiDB:PV09_04689"/>
<dbReference type="SMART" id="SM00300">
    <property type="entry name" value="ChSh"/>
    <property type="match status" value="1"/>
</dbReference>
<dbReference type="EMBL" id="KN847541">
    <property type="protein sequence ID" value="KIW04414.1"/>
    <property type="molecule type" value="Genomic_DNA"/>
</dbReference>
<evidence type="ECO:0000313" key="6">
    <source>
        <dbReference type="EMBL" id="KIW04414.1"/>
    </source>
</evidence>
<evidence type="ECO:0000256" key="3">
    <source>
        <dbReference type="ARBA" id="ARBA00023242"/>
    </source>
</evidence>
<dbReference type="RefSeq" id="XP_016214284.1">
    <property type="nucleotide sequence ID" value="XM_016358082.1"/>
</dbReference>
<feature type="compositionally biased region" description="Basic and acidic residues" evidence="4">
    <location>
        <begin position="1"/>
        <end position="12"/>
    </location>
</feature>
<dbReference type="GO" id="GO:0000792">
    <property type="term" value="C:heterochromatin"/>
    <property type="evidence" value="ECO:0007669"/>
    <property type="project" value="UniProtKB-ARBA"/>
</dbReference>
<gene>
    <name evidence="6" type="ORF">PV09_04689</name>
</gene>
<dbReference type="InterPro" id="IPR023780">
    <property type="entry name" value="Chromo_domain"/>
</dbReference>
<dbReference type="InterPro" id="IPR023779">
    <property type="entry name" value="Chromodomain_CS"/>
</dbReference>
<dbReference type="Pfam" id="PF00385">
    <property type="entry name" value="Chromo"/>
    <property type="match status" value="1"/>
</dbReference>
<dbReference type="EMBL" id="KN847541">
    <property type="protein sequence ID" value="KIW04415.1"/>
    <property type="molecule type" value="Genomic_DNA"/>
</dbReference>
<protein>
    <recommendedName>
        <fullName evidence="5">Chromo domain-containing protein</fullName>
    </recommendedName>
</protein>
<proteinExistence type="predicted"/>
<dbReference type="PROSITE" id="PS50013">
    <property type="entry name" value="CHROMO_2"/>
    <property type="match status" value="1"/>
</dbReference>
<dbReference type="GO" id="GO:0006338">
    <property type="term" value="P:chromatin remodeling"/>
    <property type="evidence" value="ECO:0007669"/>
    <property type="project" value="UniProtKB-ARBA"/>
</dbReference>
<evidence type="ECO:0000256" key="2">
    <source>
        <dbReference type="ARBA" id="ARBA00011353"/>
    </source>
</evidence>
<reference evidence="6 7" key="1">
    <citation type="submission" date="2015-01" db="EMBL/GenBank/DDBJ databases">
        <title>The Genome Sequence of Ochroconis gallopava CBS43764.</title>
        <authorList>
            <consortium name="The Broad Institute Genomics Platform"/>
            <person name="Cuomo C."/>
            <person name="de Hoog S."/>
            <person name="Gorbushina A."/>
            <person name="Stielow B."/>
            <person name="Teixiera M."/>
            <person name="Abouelleil A."/>
            <person name="Chapman S.B."/>
            <person name="Priest M."/>
            <person name="Young S.K."/>
            <person name="Wortman J."/>
            <person name="Nusbaum C."/>
            <person name="Birren B."/>
        </authorList>
    </citation>
    <scope>NUCLEOTIDE SEQUENCE [LARGE SCALE GENOMIC DNA]</scope>
    <source>
        <strain evidence="6 7">CBS 43764</strain>
    </source>
</reference>
<dbReference type="STRING" id="253628.A0A0D2AZ43"/>
<dbReference type="HOGENOM" id="CLU_045874_0_1_1"/>
<dbReference type="PANTHER" id="PTHR22812">
    <property type="entry name" value="CHROMOBOX PROTEIN"/>
    <property type="match status" value="1"/>
</dbReference>
<dbReference type="SUPFAM" id="SSF54160">
    <property type="entry name" value="Chromo domain-like"/>
    <property type="match status" value="2"/>
</dbReference>
<organism evidence="6 7">
    <name type="scientific">Verruconis gallopava</name>
    <dbReference type="NCBI Taxonomy" id="253628"/>
    <lineage>
        <taxon>Eukaryota</taxon>
        <taxon>Fungi</taxon>
        <taxon>Dikarya</taxon>
        <taxon>Ascomycota</taxon>
        <taxon>Pezizomycotina</taxon>
        <taxon>Dothideomycetes</taxon>
        <taxon>Pleosporomycetidae</taxon>
        <taxon>Venturiales</taxon>
        <taxon>Sympoventuriaceae</taxon>
        <taxon>Verruconis</taxon>
    </lineage>
</organism>
<dbReference type="Pfam" id="PF01393">
    <property type="entry name" value="Chromo_shadow"/>
    <property type="match status" value="1"/>
</dbReference>
<feature type="region of interest" description="Disordered" evidence="4">
    <location>
        <begin position="94"/>
        <end position="141"/>
    </location>
</feature>
<dbReference type="RefSeq" id="XP_016214283.1">
    <property type="nucleotide sequence ID" value="XM_016358081.1"/>
</dbReference>
<sequence>MPRLDSDDKSVDDSIPFKPAATAPSVHSSSNNENGEDEDEYVIEEIVGHDWDAPTGEILYHVKWEGWDNPEDLTWEPEANLASAQDALKQYYKKIGGKPSPKNMNPLRGKGSKKRKATETPKGSVARSKKGRSETPEMSTKKVKKVENVGEVVSWELPKGSWEEEVASIDTIEEAYDDKGVARRYVYLMWRNGMKTRHQLATANQKCPQKLLQYYEKHLVFRSAGPAQSDADVS</sequence>
<dbReference type="PROSITE" id="PS00598">
    <property type="entry name" value="CHROMO_1"/>
    <property type="match status" value="1"/>
</dbReference>
<name>A0A0D2AZ43_9PEZI</name>
<evidence type="ECO:0000256" key="1">
    <source>
        <dbReference type="ARBA" id="ARBA00004123"/>
    </source>
</evidence>
<feature type="compositionally biased region" description="Acidic residues" evidence="4">
    <location>
        <begin position="34"/>
        <end position="43"/>
    </location>
</feature>
<dbReference type="CDD" id="cd00024">
    <property type="entry name" value="CD_CSD"/>
    <property type="match status" value="1"/>
</dbReference>
<evidence type="ECO:0000313" key="7">
    <source>
        <dbReference type="Proteomes" id="UP000053259"/>
    </source>
</evidence>
<dbReference type="OrthoDB" id="433924at2759"/>
<dbReference type="GeneID" id="27312662"/>